<proteinExistence type="predicted"/>
<comment type="caution">
    <text evidence="1">The sequence shown here is derived from an EMBL/GenBank/DDBJ whole genome shotgun (WGS) entry which is preliminary data.</text>
</comment>
<reference evidence="1 2" key="1">
    <citation type="submission" date="2016-07" db="EMBL/GenBank/DDBJ databases">
        <title>Pervasive Adenine N6-methylation of Active Genes in Fungi.</title>
        <authorList>
            <consortium name="DOE Joint Genome Institute"/>
            <person name="Mondo S.J."/>
            <person name="Dannebaum R.O."/>
            <person name="Kuo R.C."/>
            <person name="Labutti K."/>
            <person name="Haridas S."/>
            <person name="Kuo A."/>
            <person name="Salamov A."/>
            <person name="Ahrendt S.R."/>
            <person name="Lipzen A."/>
            <person name="Sullivan W."/>
            <person name="Andreopoulos W.B."/>
            <person name="Clum A."/>
            <person name="Lindquist E."/>
            <person name="Daum C."/>
            <person name="Ramamoorthy G.K."/>
            <person name="Gryganskyi A."/>
            <person name="Culley D."/>
            <person name="Magnuson J.K."/>
            <person name="James T.Y."/>
            <person name="O'Malley M.A."/>
            <person name="Stajich J.E."/>
            <person name="Spatafora J.W."/>
            <person name="Visel A."/>
            <person name="Grigoriev I.V."/>
        </authorList>
    </citation>
    <scope>NUCLEOTIDE SEQUENCE [LARGE SCALE GENOMIC DNA]</scope>
    <source>
        <strain evidence="1 2">NRRL 2496</strain>
    </source>
</reference>
<dbReference type="Proteomes" id="UP000242180">
    <property type="component" value="Unassembled WGS sequence"/>
</dbReference>
<name>A0A1X2HCI1_SYNRA</name>
<dbReference type="EMBL" id="MCGN01000005">
    <property type="protein sequence ID" value="ORY96505.1"/>
    <property type="molecule type" value="Genomic_DNA"/>
</dbReference>
<dbReference type="InParanoid" id="A0A1X2HCI1"/>
<dbReference type="AlphaFoldDB" id="A0A1X2HCI1"/>
<evidence type="ECO:0000313" key="1">
    <source>
        <dbReference type="EMBL" id="ORY96505.1"/>
    </source>
</evidence>
<sequence>MSQSQPFYQVASSRTRPGKVLSRACQREWFRHPYLQRRRRVLPSFNAFWGEFRNNHGLTSESVILINSLAPKSLRLGRLQESDNAPELTKTGVIDFLKRVATTHRPSDWDNYKQVCATAEELFAIVVEHLPGASQRSPPPKQLYVLKDQLLDHAKHELFNHAAYRESVRQQHEWITVGYARKSKTNDVAESRCKCLQRMVNTLHLKDLCQHVFVSAYSDATSELRTRDVTLAPPHKAAISELRHVAGDFQDFLVLAKTVLRPIRLVVLDYRGLMTNVQDLQVLVRKYDWIKEICVDEGHHMNMLRRDSFIKGTAAKRSQAAKGPVRLPLI</sequence>
<accession>A0A1X2HCI1</accession>
<gene>
    <name evidence="1" type="ORF">BCR43DRAFT_524586</name>
</gene>
<protein>
    <submittedName>
        <fullName evidence="1">Uncharacterized protein</fullName>
    </submittedName>
</protein>
<keyword evidence="2" id="KW-1185">Reference proteome</keyword>
<organism evidence="1 2">
    <name type="scientific">Syncephalastrum racemosum</name>
    <name type="common">Filamentous fungus</name>
    <dbReference type="NCBI Taxonomy" id="13706"/>
    <lineage>
        <taxon>Eukaryota</taxon>
        <taxon>Fungi</taxon>
        <taxon>Fungi incertae sedis</taxon>
        <taxon>Mucoromycota</taxon>
        <taxon>Mucoromycotina</taxon>
        <taxon>Mucoromycetes</taxon>
        <taxon>Mucorales</taxon>
        <taxon>Syncephalastraceae</taxon>
        <taxon>Syncephalastrum</taxon>
    </lineage>
</organism>
<evidence type="ECO:0000313" key="2">
    <source>
        <dbReference type="Proteomes" id="UP000242180"/>
    </source>
</evidence>
<dbReference type="OrthoDB" id="2281255at2759"/>